<feature type="compositionally biased region" description="Pro residues" evidence="1">
    <location>
        <begin position="506"/>
        <end position="517"/>
    </location>
</feature>
<evidence type="ECO:0000256" key="1">
    <source>
        <dbReference type="SAM" id="MobiDB-lite"/>
    </source>
</evidence>
<gene>
    <name evidence="2" type="ORF">NTEN_LOCUS1561</name>
</gene>
<organism evidence="2 3">
    <name type="scientific">Nesidiocoris tenuis</name>
    <dbReference type="NCBI Taxonomy" id="355587"/>
    <lineage>
        <taxon>Eukaryota</taxon>
        <taxon>Metazoa</taxon>
        <taxon>Ecdysozoa</taxon>
        <taxon>Arthropoda</taxon>
        <taxon>Hexapoda</taxon>
        <taxon>Insecta</taxon>
        <taxon>Pterygota</taxon>
        <taxon>Neoptera</taxon>
        <taxon>Paraneoptera</taxon>
        <taxon>Hemiptera</taxon>
        <taxon>Heteroptera</taxon>
        <taxon>Panheteroptera</taxon>
        <taxon>Cimicomorpha</taxon>
        <taxon>Miridae</taxon>
        <taxon>Dicyphina</taxon>
        <taxon>Nesidiocoris</taxon>
    </lineage>
</organism>
<sequence>KPKPRQQTPDWLQEMSQLPDQFNLINTLERALQLNSSTSAQPVDSAKNMDIQHKKDRGGFPTAKTDSPSKMKNTSSPLEENGGNSNSSSRLSELALEAPQLRLDDTSFSLSTAASTSVQSFGKYQPAVRPEDVSWVEVSSYGKNLSDLDVLFPDSEDAAPPAKPAPKQLKILGEVLEDPQGVVTLRKPLRHKFAEAGSRGNDLPPDLQGKSLDLASKPDCNLDVSSSEICRSLSASSFSSIKEGSYVVSRSETVDGGSSYRRFVKPFRGRQGDRSDHSSDSISEIVKVSRTLSRGSTVFSEEVSEMQNTLSVSTKTLKFNSSVLQNKIKNEIKKLDRVNESLDTFIESAAPPRMSIHSREPSASSLDVSMSSGNGVDVSKFTVDMVRNCEDRQHCKTAKKRKNFDTLIRDEKLRSEQHVTNLKMRMKNLCGRTRKDVELIESQRNSTNSSTGNTSTSTTTTILHHTATANFTTMILDPTILYPDNRHLAPAPLPSLKTPFPLTLSPCPPQPPPPSTPPLRLQSPSTSSAMNCKFFQICFAFLIDSA</sequence>
<dbReference type="AlphaFoldDB" id="A0A6H5FXB4"/>
<dbReference type="Proteomes" id="UP000479000">
    <property type="component" value="Unassembled WGS sequence"/>
</dbReference>
<feature type="compositionally biased region" description="Polar residues" evidence="1">
    <location>
        <begin position="64"/>
        <end position="74"/>
    </location>
</feature>
<accession>A0A6H5FXB4</accession>
<feature type="compositionally biased region" description="Low complexity" evidence="1">
    <location>
        <begin position="75"/>
        <end position="91"/>
    </location>
</feature>
<reference evidence="2 3" key="1">
    <citation type="submission" date="2020-02" db="EMBL/GenBank/DDBJ databases">
        <authorList>
            <person name="Ferguson B K."/>
        </authorList>
    </citation>
    <scope>NUCLEOTIDE SEQUENCE [LARGE SCALE GENOMIC DNA]</scope>
</reference>
<feature type="region of interest" description="Disordered" evidence="1">
    <location>
        <begin position="500"/>
        <end position="523"/>
    </location>
</feature>
<protein>
    <submittedName>
        <fullName evidence="2">Uncharacterized protein</fullName>
    </submittedName>
</protein>
<dbReference type="EMBL" id="CADCXU010002475">
    <property type="protein sequence ID" value="CAA9994745.1"/>
    <property type="molecule type" value="Genomic_DNA"/>
</dbReference>
<evidence type="ECO:0000313" key="2">
    <source>
        <dbReference type="EMBL" id="CAA9994745.1"/>
    </source>
</evidence>
<evidence type="ECO:0000313" key="3">
    <source>
        <dbReference type="Proteomes" id="UP000479000"/>
    </source>
</evidence>
<name>A0A6H5FXB4_9HEMI</name>
<proteinExistence type="predicted"/>
<keyword evidence="3" id="KW-1185">Reference proteome</keyword>
<feature type="non-terminal residue" evidence="2">
    <location>
        <position position="1"/>
    </location>
</feature>
<feature type="region of interest" description="Disordered" evidence="1">
    <location>
        <begin position="36"/>
        <end position="91"/>
    </location>
</feature>